<evidence type="ECO:0000259" key="9">
    <source>
        <dbReference type="Pfam" id="PF16916"/>
    </source>
</evidence>
<comment type="subcellular location">
    <subcellularLocation>
        <location evidence="1">Membrane</location>
        <topology evidence="1">Multi-pass membrane protein</topology>
    </subcellularLocation>
</comment>
<keyword evidence="4 7" id="KW-0812">Transmembrane</keyword>
<feature type="transmembrane region" description="Helical" evidence="7">
    <location>
        <begin position="177"/>
        <end position="195"/>
    </location>
</feature>
<feature type="transmembrane region" description="Helical" evidence="7">
    <location>
        <begin position="7"/>
        <end position="30"/>
    </location>
</feature>
<dbReference type="InterPro" id="IPR058533">
    <property type="entry name" value="Cation_efflux_TM"/>
</dbReference>
<reference evidence="11" key="1">
    <citation type="journal article" date="2019" name="Int. J. Syst. Evol. Microbiol.">
        <title>The Global Catalogue of Microorganisms (GCM) 10K type strain sequencing project: providing services to taxonomists for standard genome sequencing and annotation.</title>
        <authorList>
            <consortium name="The Broad Institute Genomics Platform"/>
            <consortium name="The Broad Institute Genome Sequencing Center for Infectious Disease"/>
            <person name="Wu L."/>
            <person name="Ma J."/>
        </authorList>
    </citation>
    <scope>NUCLEOTIDE SEQUENCE [LARGE SCALE GENOMIC DNA]</scope>
    <source>
        <strain evidence="11">CGMCC 4.7466</strain>
    </source>
</reference>
<keyword evidence="11" id="KW-1185">Reference proteome</keyword>
<evidence type="ECO:0000256" key="6">
    <source>
        <dbReference type="ARBA" id="ARBA00023136"/>
    </source>
</evidence>
<dbReference type="InterPro" id="IPR002524">
    <property type="entry name" value="Cation_efflux"/>
</dbReference>
<evidence type="ECO:0000256" key="5">
    <source>
        <dbReference type="ARBA" id="ARBA00022989"/>
    </source>
</evidence>
<evidence type="ECO:0000259" key="8">
    <source>
        <dbReference type="Pfam" id="PF01545"/>
    </source>
</evidence>
<dbReference type="RefSeq" id="WP_377065282.1">
    <property type="nucleotide sequence ID" value="NZ_JBHSJJ010000007.1"/>
</dbReference>
<keyword evidence="6 7" id="KW-0472">Membrane</keyword>
<dbReference type="InterPro" id="IPR027469">
    <property type="entry name" value="Cation_efflux_TMD_sf"/>
</dbReference>
<dbReference type="Pfam" id="PF16916">
    <property type="entry name" value="ZT_dimer"/>
    <property type="match status" value="1"/>
</dbReference>
<evidence type="ECO:0000313" key="11">
    <source>
        <dbReference type="Proteomes" id="UP001595818"/>
    </source>
</evidence>
<dbReference type="SUPFAM" id="SSF160240">
    <property type="entry name" value="Cation efflux protein cytoplasmic domain-like"/>
    <property type="match status" value="1"/>
</dbReference>
<dbReference type="SUPFAM" id="SSF161111">
    <property type="entry name" value="Cation efflux protein transmembrane domain-like"/>
    <property type="match status" value="1"/>
</dbReference>
<feature type="domain" description="Cation efflux protein cytoplasmic" evidence="9">
    <location>
        <begin position="224"/>
        <end position="286"/>
    </location>
</feature>
<dbReference type="InterPro" id="IPR050291">
    <property type="entry name" value="CDF_Transporter"/>
</dbReference>
<dbReference type="Gene3D" id="3.30.70.1350">
    <property type="entry name" value="Cation efflux protein, cytoplasmic domain"/>
    <property type="match status" value="1"/>
</dbReference>
<keyword evidence="5 7" id="KW-1133">Transmembrane helix</keyword>
<feature type="transmembrane region" description="Helical" evidence="7">
    <location>
        <begin position="107"/>
        <end position="130"/>
    </location>
</feature>
<accession>A0ABV9T1Z3</accession>
<dbReference type="PANTHER" id="PTHR43840">
    <property type="entry name" value="MITOCHONDRIAL METAL TRANSPORTER 1-RELATED"/>
    <property type="match status" value="1"/>
</dbReference>
<evidence type="ECO:0000256" key="4">
    <source>
        <dbReference type="ARBA" id="ARBA00022692"/>
    </source>
</evidence>
<feature type="transmembrane region" description="Helical" evidence="7">
    <location>
        <begin position="74"/>
        <end position="95"/>
    </location>
</feature>
<keyword evidence="3" id="KW-0813">Transport</keyword>
<protein>
    <submittedName>
        <fullName evidence="10">Cation diffusion facilitator family transporter</fullName>
    </submittedName>
</protein>
<evidence type="ECO:0000256" key="3">
    <source>
        <dbReference type="ARBA" id="ARBA00022448"/>
    </source>
</evidence>
<comment type="caution">
    <text evidence="10">The sequence shown here is derived from an EMBL/GenBank/DDBJ whole genome shotgun (WGS) entry which is preliminary data.</text>
</comment>
<feature type="transmembrane region" description="Helical" evidence="7">
    <location>
        <begin position="42"/>
        <end position="62"/>
    </location>
</feature>
<dbReference type="Gene3D" id="1.20.1510.10">
    <property type="entry name" value="Cation efflux protein transmembrane domain"/>
    <property type="match status" value="1"/>
</dbReference>
<gene>
    <name evidence="10" type="ORF">ACFPFU_13465</name>
</gene>
<dbReference type="NCBIfam" id="TIGR01297">
    <property type="entry name" value="CDF"/>
    <property type="match status" value="1"/>
</dbReference>
<dbReference type="InterPro" id="IPR027470">
    <property type="entry name" value="Cation_efflux_CTD"/>
</dbReference>
<comment type="similarity">
    <text evidence="2">Belongs to the cation diffusion facilitator (CDF) transporter (TC 2.A.4) family.</text>
</comment>
<feature type="transmembrane region" description="Helical" evidence="7">
    <location>
        <begin position="150"/>
        <end position="171"/>
    </location>
</feature>
<evidence type="ECO:0000313" key="10">
    <source>
        <dbReference type="EMBL" id="MFC4872699.1"/>
    </source>
</evidence>
<feature type="domain" description="Cation efflux protein transmembrane" evidence="8">
    <location>
        <begin position="9"/>
        <end position="203"/>
    </location>
</feature>
<organism evidence="10 11">
    <name type="scientific">Negadavirga shengliensis</name>
    <dbReference type="NCBI Taxonomy" id="1389218"/>
    <lineage>
        <taxon>Bacteria</taxon>
        <taxon>Pseudomonadati</taxon>
        <taxon>Bacteroidota</taxon>
        <taxon>Cytophagia</taxon>
        <taxon>Cytophagales</taxon>
        <taxon>Cyclobacteriaceae</taxon>
        <taxon>Negadavirga</taxon>
    </lineage>
</organism>
<evidence type="ECO:0000256" key="2">
    <source>
        <dbReference type="ARBA" id="ARBA00008114"/>
    </source>
</evidence>
<dbReference type="Proteomes" id="UP001595818">
    <property type="component" value="Unassembled WGS sequence"/>
</dbReference>
<evidence type="ECO:0000256" key="1">
    <source>
        <dbReference type="ARBA" id="ARBA00004141"/>
    </source>
</evidence>
<name>A0ABV9T1Z3_9BACT</name>
<dbReference type="EMBL" id="JBHSJJ010000007">
    <property type="protein sequence ID" value="MFC4872699.1"/>
    <property type="molecule type" value="Genomic_DNA"/>
</dbReference>
<sequence>MDSVKRRLIIISVTVSLILLVIKFYSFYITRSNAILTDALESIVNVVASCFALYSVYLSSLPKDENHPYGHGKIEFFSAGIEGTLIILAGIFIIYQSVYSLIYPQQLAFLPYGMALVGFSGVVNGVLGYVLQIKGRELNSLTLEADGRHIFTDAISSFVLIFGIGIIYFTGMFFLDSVFSILFAGYIIYNGYFLVRRSVAGLMDETNPEAINTTVKVLNDSRKENWIDIHNMRVQQYGGDSHIDLHLTLPYYFDLIQVHDEVHRVEEVLEENLPGNTEVFVHADPCLPESCCHYCQVRDCPVRKYPKSKKIRWNAENMSKNQKHYHELTFLPESNQES</sequence>
<evidence type="ECO:0000256" key="7">
    <source>
        <dbReference type="SAM" id="Phobius"/>
    </source>
</evidence>
<proteinExistence type="inferred from homology"/>
<dbReference type="PANTHER" id="PTHR43840:SF15">
    <property type="entry name" value="MITOCHONDRIAL METAL TRANSPORTER 1-RELATED"/>
    <property type="match status" value="1"/>
</dbReference>
<dbReference type="InterPro" id="IPR036837">
    <property type="entry name" value="Cation_efflux_CTD_sf"/>
</dbReference>
<dbReference type="Pfam" id="PF01545">
    <property type="entry name" value="Cation_efflux"/>
    <property type="match status" value="1"/>
</dbReference>